<reference evidence="13" key="1">
    <citation type="submission" date="2021-01" db="EMBL/GenBank/DDBJ databases">
        <title>Complete Genome Sequence of Thermus thermophilus Strain HB5018, Isolated from Mine Onsen Hot Spring.</title>
        <authorList>
            <person name="Miyazaki K."/>
            <person name="Moriya T."/>
            <person name="Nemoto N."/>
            <person name="Oshima T."/>
            <person name="Yura K."/>
            <person name="Bessho Y."/>
        </authorList>
    </citation>
    <scope>NUCLEOTIDE SEQUENCE [LARGE SCALE GENOMIC DNA]</scope>
    <source>
        <strain evidence="13">HB5018</strain>
        <plasmid evidence="13">pHB5018c</plasmid>
    </source>
</reference>
<feature type="transmembrane region" description="Helical" evidence="11">
    <location>
        <begin position="167"/>
        <end position="186"/>
    </location>
</feature>
<feature type="transmembrane region" description="Helical" evidence="11">
    <location>
        <begin position="127"/>
        <end position="146"/>
    </location>
</feature>
<evidence type="ECO:0000256" key="6">
    <source>
        <dbReference type="ARBA" id="ARBA00022692"/>
    </source>
</evidence>
<keyword evidence="6 11" id="KW-0812">Transmembrane</keyword>
<feature type="transmembrane region" description="Helical" evidence="11">
    <location>
        <begin position="307"/>
        <end position="326"/>
    </location>
</feature>
<evidence type="ECO:0000313" key="12">
    <source>
        <dbReference type="EMBL" id="BCP67494.1"/>
    </source>
</evidence>
<keyword evidence="4" id="KW-0997">Cell inner membrane</keyword>
<feature type="transmembrane region" description="Helical" evidence="11">
    <location>
        <begin position="47"/>
        <end position="68"/>
    </location>
</feature>
<comment type="subcellular location">
    <subcellularLocation>
        <location evidence="1">Cell membrane</location>
        <topology evidence="1">Multi-pass membrane protein</topology>
    </subcellularLocation>
</comment>
<dbReference type="GO" id="GO:0022857">
    <property type="term" value="F:transmembrane transporter activity"/>
    <property type="evidence" value="ECO:0007669"/>
    <property type="project" value="InterPro"/>
</dbReference>
<evidence type="ECO:0000256" key="9">
    <source>
        <dbReference type="ARBA" id="ARBA00035611"/>
    </source>
</evidence>
<keyword evidence="5" id="KW-0762">Sugar transport</keyword>
<evidence type="ECO:0000256" key="3">
    <source>
        <dbReference type="ARBA" id="ARBA00022475"/>
    </source>
</evidence>
<evidence type="ECO:0000256" key="1">
    <source>
        <dbReference type="ARBA" id="ARBA00004651"/>
    </source>
</evidence>
<sequence>MASSAFTLWRRLLLAPEAGALIGLVATFLFFALVAGNQGFLTLQGTVNYLEVAAQLGILATGVALLMIAGEFDLSVGSMIGAAGMVFALGVQVFGLPPWASILLAFGVAALVGLANGYLILKTGLPSFIVTLATLYILRGATIAITREITSVTRFSGLAEPALYDPVARLFMGTLWGLPVSVWWWVGLTLFLSYVLLRTRWGNWIFAAGGDPVAARNSGVPVASVKLLLFVLTAILATLLSLIQVLNTGSADVLRGQTKELEAIAAAVIGGCLLTGGYGSVLGASLGALTLGMVQQGIFFTGINTDWYLTFLGGMLLGSVALNQFLRQKAREVWR</sequence>
<geneLocation type="plasmid" evidence="12 13">
    <name>pHB5018c</name>
</geneLocation>
<evidence type="ECO:0000256" key="10">
    <source>
        <dbReference type="ARBA" id="ARBA00035686"/>
    </source>
</evidence>
<feature type="transmembrane region" description="Helical" evidence="11">
    <location>
        <begin position="261"/>
        <end position="287"/>
    </location>
</feature>
<name>A0A7R7YJB4_THETH</name>
<keyword evidence="7 11" id="KW-1133">Transmembrane helix</keyword>
<evidence type="ECO:0000256" key="11">
    <source>
        <dbReference type="SAM" id="Phobius"/>
    </source>
</evidence>
<proteinExistence type="predicted"/>
<dbReference type="PANTHER" id="PTHR32196:SF32">
    <property type="entry name" value="XYLOSE TRANSPORT SYSTEM PERMEASE PROTEIN XYLH"/>
    <property type="match status" value="1"/>
</dbReference>
<keyword evidence="8 11" id="KW-0472">Membrane</keyword>
<dbReference type="GO" id="GO:0005886">
    <property type="term" value="C:plasma membrane"/>
    <property type="evidence" value="ECO:0007669"/>
    <property type="project" value="UniProtKB-SubCell"/>
</dbReference>
<dbReference type="InterPro" id="IPR001851">
    <property type="entry name" value="ABC_transp_permease"/>
</dbReference>
<dbReference type="RefSeq" id="WP_201351623.1">
    <property type="nucleotide sequence ID" value="NZ_AP024272.1"/>
</dbReference>
<dbReference type="Proteomes" id="UP000596099">
    <property type="component" value="Plasmid pHB5018c"/>
</dbReference>
<dbReference type="PANTHER" id="PTHR32196">
    <property type="entry name" value="ABC TRANSPORTER PERMEASE PROTEIN YPHD-RELATED-RELATED"/>
    <property type="match status" value="1"/>
</dbReference>
<evidence type="ECO:0000256" key="4">
    <source>
        <dbReference type="ARBA" id="ARBA00022519"/>
    </source>
</evidence>
<evidence type="ECO:0000256" key="2">
    <source>
        <dbReference type="ARBA" id="ARBA00022448"/>
    </source>
</evidence>
<gene>
    <name evidence="12" type="ORF">TthHB5018_c24280</name>
</gene>
<dbReference type="AlphaFoldDB" id="A0A7R7YJB4"/>
<protein>
    <recommendedName>
        <fullName evidence="10">Xylose transport system permease protein XylH</fullName>
    </recommendedName>
</protein>
<comment type="function">
    <text evidence="9">Part of the binding-protein-dependent transport system for D-xylose. Probably responsible for the translocation of the substrate across the membrane.</text>
</comment>
<feature type="transmembrane region" description="Helical" evidence="11">
    <location>
        <begin position="12"/>
        <end position="35"/>
    </location>
</feature>
<dbReference type="Pfam" id="PF02653">
    <property type="entry name" value="BPD_transp_2"/>
    <property type="match status" value="1"/>
</dbReference>
<keyword evidence="12" id="KW-0614">Plasmid</keyword>
<dbReference type="CDD" id="cd06579">
    <property type="entry name" value="TM_PBP1_transp_AraH_like"/>
    <property type="match status" value="1"/>
</dbReference>
<evidence type="ECO:0000313" key="13">
    <source>
        <dbReference type="Proteomes" id="UP000596099"/>
    </source>
</evidence>
<evidence type="ECO:0000256" key="8">
    <source>
        <dbReference type="ARBA" id="ARBA00023136"/>
    </source>
</evidence>
<keyword evidence="3" id="KW-1003">Cell membrane</keyword>
<organism evidence="12 13">
    <name type="scientific">Thermus thermophilus</name>
    <dbReference type="NCBI Taxonomy" id="274"/>
    <lineage>
        <taxon>Bacteria</taxon>
        <taxon>Thermotogati</taxon>
        <taxon>Deinococcota</taxon>
        <taxon>Deinococci</taxon>
        <taxon>Thermales</taxon>
        <taxon>Thermaceae</taxon>
        <taxon>Thermus</taxon>
    </lineage>
</organism>
<feature type="transmembrane region" description="Helical" evidence="11">
    <location>
        <begin position="102"/>
        <end position="121"/>
    </location>
</feature>
<keyword evidence="2" id="KW-0813">Transport</keyword>
<accession>A0A7R7YJB4</accession>
<evidence type="ECO:0000256" key="7">
    <source>
        <dbReference type="ARBA" id="ARBA00022989"/>
    </source>
</evidence>
<dbReference type="EMBL" id="AP024272">
    <property type="protein sequence ID" value="BCP67494.1"/>
    <property type="molecule type" value="Genomic_DNA"/>
</dbReference>
<feature type="transmembrane region" description="Helical" evidence="11">
    <location>
        <begin position="74"/>
        <end position="95"/>
    </location>
</feature>
<evidence type="ECO:0000256" key="5">
    <source>
        <dbReference type="ARBA" id="ARBA00022597"/>
    </source>
</evidence>
<feature type="transmembrane region" description="Helical" evidence="11">
    <location>
        <begin position="227"/>
        <end position="249"/>
    </location>
</feature>